<dbReference type="EMBL" id="FOYV01000001">
    <property type="protein sequence ID" value="SFR42303.1"/>
    <property type="molecule type" value="Genomic_DNA"/>
</dbReference>
<sequence length="340" mass="38235">MRFEAKEQVGTVIICHTPLHCLLAAFICVPNPTNRLFFISDANIDYEFLRRIASDISARLVVLPGSQGCRNIASRLLRRRANLKFLKRAQIASGNERLLIFNDVAVEDQFAIHVVSRNGSPIWLGEDGVAIYDVGGEFRSSKVDTWLGKLLYGTWWSPKRKIGADSRIHKVFAACPSLVTAEVAKGKDLQQLVLGNGSGLASQLGFLNPEGPRSNRVALVILPVITAENISIMKFLLRQLLSDGFKVVLKFHPRERRQDKYMSELDFGNLYGILPDNIPCELAFFSGIMFKLVIGFRSSALHLIKAFFPEIDVRFWESSHGAGSSSWRRFYKQVEVSEYL</sequence>
<evidence type="ECO:0008006" key="3">
    <source>
        <dbReference type="Google" id="ProtNLM"/>
    </source>
</evidence>
<gene>
    <name evidence="1" type="ORF">SAMN04488073_0953</name>
</gene>
<evidence type="ECO:0000313" key="2">
    <source>
        <dbReference type="Proteomes" id="UP000199290"/>
    </source>
</evidence>
<accession>A0A1I6GJB2</accession>
<name>A0A1I6GJB2_9GAMM</name>
<dbReference type="RefSeq" id="WP_091986576.1">
    <property type="nucleotide sequence ID" value="NZ_FOYV01000001.1"/>
</dbReference>
<reference evidence="2" key="1">
    <citation type="submission" date="2016-10" db="EMBL/GenBank/DDBJ databases">
        <authorList>
            <person name="Varghese N."/>
            <person name="Submissions S."/>
        </authorList>
    </citation>
    <scope>NUCLEOTIDE SEQUENCE [LARGE SCALE GENOMIC DNA]</scope>
    <source>
        <strain evidence="2">CGMCC 1.6294</strain>
    </source>
</reference>
<organism evidence="1 2">
    <name type="scientific">Marinobacter gudaonensis</name>
    <dbReference type="NCBI Taxonomy" id="375760"/>
    <lineage>
        <taxon>Bacteria</taxon>
        <taxon>Pseudomonadati</taxon>
        <taxon>Pseudomonadota</taxon>
        <taxon>Gammaproteobacteria</taxon>
        <taxon>Pseudomonadales</taxon>
        <taxon>Marinobacteraceae</taxon>
        <taxon>Marinobacter</taxon>
    </lineage>
</organism>
<dbReference type="OrthoDB" id="5610921at2"/>
<dbReference type="Gene3D" id="3.40.50.11110">
    <property type="entry name" value="Sialyltransferase, C-terminal GT-B Rossman nucleotide-binding domain"/>
    <property type="match status" value="1"/>
</dbReference>
<dbReference type="STRING" id="375760.SAMN04488073_0953"/>
<proteinExistence type="predicted"/>
<evidence type="ECO:0000313" key="1">
    <source>
        <dbReference type="EMBL" id="SFR42303.1"/>
    </source>
</evidence>
<dbReference type="Pfam" id="PF07388">
    <property type="entry name" value="A-2_8-polyST"/>
    <property type="match status" value="1"/>
</dbReference>
<dbReference type="Proteomes" id="UP000199290">
    <property type="component" value="Unassembled WGS sequence"/>
</dbReference>
<protein>
    <recommendedName>
        <fullName evidence="3">CDP-Glycerol:Poly(Glycerophosphate) glycerophosphotransferase</fullName>
    </recommendedName>
</protein>
<dbReference type="InterPro" id="IPR010866">
    <property type="entry name" value="A-2_8-polyST"/>
</dbReference>
<keyword evidence="2" id="KW-1185">Reference proteome</keyword>
<dbReference type="AlphaFoldDB" id="A0A1I6GJB2"/>